<organism evidence="2 3">
    <name type="scientific">Prunus armeniaca</name>
    <name type="common">Apricot</name>
    <name type="synonym">Armeniaca vulgaris</name>
    <dbReference type="NCBI Taxonomy" id="36596"/>
    <lineage>
        <taxon>Eukaryota</taxon>
        <taxon>Viridiplantae</taxon>
        <taxon>Streptophyta</taxon>
        <taxon>Embryophyta</taxon>
        <taxon>Tracheophyta</taxon>
        <taxon>Spermatophyta</taxon>
        <taxon>Magnoliopsida</taxon>
        <taxon>eudicotyledons</taxon>
        <taxon>Gunneridae</taxon>
        <taxon>Pentapetalae</taxon>
        <taxon>rosids</taxon>
        <taxon>fabids</taxon>
        <taxon>Rosales</taxon>
        <taxon>Rosaceae</taxon>
        <taxon>Amygdaloideae</taxon>
        <taxon>Amygdaleae</taxon>
        <taxon>Prunus</taxon>
    </lineage>
</organism>
<accession>A0A6J5W754</accession>
<evidence type="ECO:0000313" key="3">
    <source>
        <dbReference type="Proteomes" id="UP000507245"/>
    </source>
</evidence>
<dbReference type="Proteomes" id="UP000507245">
    <property type="component" value="Unassembled WGS sequence"/>
</dbReference>
<evidence type="ECO:0000256" key="1">
    <source>
        <dbReference type="SAM" id="MobiDB-lite"/>
    </source>
</evidence>
<keyword evidence="3" id="KW-1185">Reference proteome</keyword>
<gene>
    <name evidence="2" type="ORF">ORAREDHAP_LOCUS7626</name>
</gene>
<proteinExistence type="predicted"/>
<feature type="region of interest" description="Disordered" evidence="1">
    <location>
        <begin position="73"/>
        <end position="97"/>
    </location>
</feature>
<protein>
    <submittedName>
        <fullName evidence="2">Uncharacterized protein</fullName>
    </submittedName>
</protein>
<dbReference type="AlphaFoldDB" id="A0A6J5W754"/>
<dbReference type="EMBL" id="CAEKKB010000001">
    <property type="protein sequence ID" value="CAB4296091.1"/>
    <property type="molecule type" value="Genomic_DNA"/>
</dbReference>
<reference evidence="3" key="1">
    <citation type="journal article" date="2020" name="Genome Biol.">
        <title>Gamete binning: chromosome-level and haplotype-resolved genome assembly enabled by high-throughput single-cell sequencing of gamete genomes.</title>
        <authorList>
            <person name="Campoy J.A."/>
            <person name="Sun H."/>
            <person name="Goel M."/>
            <person name="Jiao W.-B."/>
            <person name="Folz-Donahue K."/>
            <person name="Wang N."/>
            <person name="Rubio M."/>
            <person name="Liu C."/>
            <person name="Kukat C."/>
            <person name="Ruiz D."/>
            <person name="Huettel B."/>
            <person name="Schneeberger K."/>
        </authorList>
    </citation>
    <scope>NUCLEOTIDE SEQUENCE [LARGE SCALE GENOMIC DNA]</scope>
    <source>
        <strain evidence="3">cv. Rojo Pasion</strain>
    </source>
</reference>
<evidence type="ECO:0000313" key="2">
    <source>
        <dbReference type="EMBL" id="CAB4296091.1"/>
    </source>
</evidence>
<name>A0A6J5W754_PRUAR</name>
<sequence>MYPKICFRSRNLSLQVHVNLLVFAQDKREKCLFSFLSSHSSLLPSSDSEGLHTQTADTAKATATAQLHAAEMSDFDRLNKRETQLQFNRRREGKGSV</sequence>
<feature type="compositionally biased region" description="Basic and acidic residues" evidence="1">
    <location>
        <begin position="74"/>
        <end position="97"/>
    </location>
</feature>